<feature type="region of interest" description="Disordered" evidence="1">
    <location>
        <begin position="1"/>
        <end position="122"/>
    </location>
</feature>
<feature type="compositionally biased region" description="Basic and acidic residues" evidence="1">
    <location>
        <begin position="34"/>
        <end position="45"/>
    </location>
</feature>
<proteinExistence type="predicted"/>
<feature type="compositionally biased region" description="Basic and acidic residues" evidence="1">
    <location>
        <begin position="151"/>
        <end position="163"/>
    </location>
</feature>
<evidence type="ECO:0000256" key="1">
    <source>
        <dbReference type="SAM" id="MobiDB-lite"/>
    </source>
</evidence>
<feature type="compositionally biased region" description="Basic and acidic residues" evidence="1">
    <location>
        <begin position="88"/>
        <end position="109"/>
    </location>
</feature>
<evidence type="ECO:0000313" key="2">
    <source>
        <dbReference type="EMBL" id="OWM68134.1"/>
    </source>
</evidence>
<accession>A0A218W5H1</accession>
<sequence length="174" mass="19630">MSEPRRRMSSSSSVMMLWDIPGTTPGCCGQKGMESTRRKVKDKQMQLKRTNVKRERGLSSDNLMVAAQMDQEQQPSRRRDGGVSSAEIVRERLLVRRDRSLGEQKSQEENREEEDVPGMVASDAGLQGCREAGVWQEGKGKCALLPALPKQKEQKVPGCEQRKTRNFPELLMNP</sequence>
<gene>
    <name evidence="2" type="ORF">CDL15_Pgr016334</name>
</gene>
<feature type="region of interest" description="Disordered" evidence="1">
    <location>
        <begin position="151"/>
        <end position="174"/>
    </location>
</feature>
<feature type="compositionally biased region" description="Low complexity" evidence="1">
    <location>
        <begin position="7"/>
        <end position="16"/>
    </location>
</feature>
<reference evidence="3" key="1">
    <citation type="journal article" date="2017" name="Plant J.">
        <title>The pomegranate (Punica granatum L.) genome and the genomics of punicalagin biosynthesis.</title>
        <authorList>
            <person name="Qin G."/>
            <person name="Xu C."/>
            <person name="Ming R."/>
            <person name="Tang H."/>
            <person name="Guyot R."/>
            <person name="Kramer E.M."/>
            <person name="Hu Y."/>
            <person name="Yi X."/>
            <person name="Qi Y."/>
            <person name="Xu X."/>
            <person name="Gao Z."/>
            <person name="Pan H."/>
            <person name="Jian J."/>
            <person name="Tian Y."/>
            <person name="Yue Z."/>
            <person name="Xu Y."/>
        </authorList>
    </citation>
    <scope>NUCLEOTIDE SEQUENCE [LARGE SCALE GENOMIC DNA]</scope>
    <source>
        <strain evidence="3">cv. Dabenzi</strain>
    </source>
</reference>
<dbReference type="AlphaFoldDB" id="A0A218W5H1"/>
<dbReference type="EMBL" id="MTKT01005171">
    <property type="protein sequence ID" value="OWM68134.1"/>
    <property type="molecule type" value="Genomic_DNA"/>
</dbReference>
<dbReference type="Proteomes" id="UP000197138">
    <property type="component" value="Unassembled WGS sequence"/>
</dbReference>
<protein>
    <submittedName>
        <fullName evidence="2">Uncharacterized protein</fullName>
    </submittedName>
</protein>
<name>A0A218W5H1_PUNGR</name>
<comment type="caution">
    <text evidence="2">The sequence shown here is derived from an EMBL/GenBank/DDBJ whole genome shotgun (WGS) entry which is preliminary data.</text>
</comment>
<evidence type="ECO:0000313" key="3">
    <source>
        <dbReference type="Proteomes" id="UP000197138"/>
    </source>
</evidence>
<organism evidence="2 3">
    <name type="scientific">Punica granatum</name>
    <name type="common">Pomegranate</name>
    <dbReference type="NCBI Taxonomy" id="22663"/>
    <lineage>
        <taxon>Eukaryota</taxon>
        <taxon>Viridiplantae</taxon>
        <taxon>Streptophyta</taxon>
        <taxon>Embryophyta</taxon>
        <taxon>Tracheophyta</taxon>
        <taxon>Spermatophyta</taxon>
        <taxon>Magnoliopsida</taxon>
        <taxon>eudicotyledons</taxon>
        <taxon>Gunneridae</taxon>
        <taxon>Pentapetalae</taxon>
        <taxon>rosids</taxon>
        <taxon>malvids</taxon>
        <taxon>Myrtales</taxon>
        <taxon>Lythraceae</taxon>
        <taxon>Punica</taxon>
    </lineage>
</organism>